<gene>
    <name evidence="4" type="ORF">FC66_GL000185</name>
</gene>
<feature type="domain" description="Flavodoxin-like fold" evidence="3">
    <location>
        <begin position="19"/>
        <end position="189"/>
    </location>
</feature>
<dbReference type="GeneID" id="83548200"/>
<keyword evidence="2" id="KW-0560">Oxidoreductase</keyword>
<dbReference type="InterPro" id="IPR003680">
    <property type="entry name" value="Flavodoxin_fold"/>
</dbReference>
<evidence type="ECO:0000259" key="3">
    <source>
        <dbReference type="Pfam" id="PF02525"/>
    </source>
</evidence>
<protein>
    <submittedName>
        <fullName evidence="4">NADPH-quinone reductase (Modulator of drug activity B)</fullName>
    </submittedName>
</protein>
<dbReference type="EMBL" id="AZDI01000001">
    <property type="protein sequence ID" value="KRK46562.1"/>
    <property type="molecule type" value="Genomic_DNA"/>
</dbReference>
<dbReference type="PANTHER" id="PTHR10204:SF34">
    <property type="entry name" value="NAD(P)H DEHYDROGENASE [QUINONE] 1 ISOFORM 1"/>
    <property type="match status" value="1"/>
</dbReference>
<dbReference type="PANTHER" id="PTHR10204">
    <property type="entry name" value="NAD P H OXIDOREDUCTASE-RELATED"/>
    <property type="match status" value="1"/>
</dbReference>
<evidence type="ECO:0000256" key="1">
    <source>
        <dbReference type="ARBA" id="ARBA00006252"/>
    </source>
</evidence>
<comment type="similarity">
    <text evidence="1">Belongs to the NAD(P)H dehydrogenase (quinone) family.</text>
</comment>
<proteinExistence type="inferred from homology"/>
<dbReference type="AlphaFoldDB" id="A0A0R1HT57"/>
<comment type="caution">
    <text evidence="4">The sequence shown here is derived from an EMBL/GenBank/DDBJ whole genome shotgun (WGS) entry which is preliminary data.</text>
</comment>
<dbReference type="RefSeq" id="WP_057973506.1">
    <property type="nucleotide sequence ID" value="NZ_AZDI01000001.1"/>
</dbReference>
<accession>A0A0R1HT57</accession>
<dbReference type="SUPFAM" id="SSF52218">
    <property type="entry name" value="Flavoproteins"/>
    <property type="match status" value="1"/>
</dbReference>
<name>A0A0R1HT57_9LACO</name>
<dbReference type="Gene3D" id="3.40.50.360">
    <property type="match status" value="1"/>
</dbReference>
<dbReference type="Proteomes" id="UP000051450">
    <property type="component" value="Unassembled WGS sequence"/>
</dbReference>
<evidence type="ECO:0000313" key="4">
    <source>
        <dbReference type="EMBL" id="KRK46562.1"/>
    </source>
</evidence>
<dbReference type="PATRIC" id="fig|1423719.4.peg.187"/>
<sequence length="192" mass="22134">MKNVIIFDHPYTAIASENEPHNRAYAAAVLKQTVSMLKAKGEDVDIIDLHADHFNPVMSAEDLASWRTGHSLDPQTLDYQNRLLDADKIIFIFPIWWELMPAMTKGFLDKVLSRSILPKHGKSPFPKNPTVIMMTTMGTPPLYYKLHYHKPVFYSFWVGTFHKIGLKKFKWLTFDGDAKLAKREAALRKIKF</sequence>
<dbReference type="GO" id="GO:0003955">
    <property type="term" value="F:NAD(P)H dehydrogenase (quinone) activity"/>
    <property type="evidence" value="ECO:0007669"/>
    <property type="project" value="TreeGrafter"/>
</dbReference>
<dbReference type="GO" id="GO:0005829">
    <property type="term" value="C:cytosol"/>
    <property type="evidence" value="ECO:0007669"/>
    <property type="project" value="TreeGrafter"/>
</dbReference>
<dbReference type="OrthoDB" id="9798454at2"/>
<evidence type="ECO:0000313" key="5">
    <source>
        <dbReference type="Proteomes" id="UP000051450"/>
    </source>
</evidence>
<dbReference type="STRING" id="1423719.FC66_GL000185"/>
<dbReference type="Pfam" id="PF02525">
    <property type="entry name" value="Flavodoxin_2"/>
    <property type="match status" value="1"/>
</dbReference>
<keyword evidence="5" id="KW-1185">Reference proteome</keyword>
<evidence type="ECO:0000256" key="2">
    <source>
        <dbReference type="ARBA" id="ARBA00023002"/>
    </source>
</evidence>
<organism evidence="4 5">
    <name type="scientific">Dellaglioa algida DSM 15638</name>
    <dbReference type="NCBI Taxonomy" id="1423719"/>
    <lineage>
        <taxon>Bacteria</taxon>
        <taxon>Bacillati</taxon>
        <taxon>Bacillota</taxon>
        <taxon>Bacilli</taxon>
        <taxon>Lactobacillales</taxon>
        <taxon>Lactobacillaceae</taxon>
        <taxon>Dellaglioa</taxon>
    </lineage>
</organism>
<dbReference type="InterPro" id="IPR051545">
    <property type="entry name" value="NAD(P)H_dehydrogenase_qn"/>
</dbReference>
<reference evidence="4 5" key="1">
    <citation type="journal article" date="2015" name="Genome Announc.">
        <title>Expanding the biotechnology potential of lactobacilli through comparative genomics of 213 strains and associated genera.</title>
        <authorList>
            <person name="Sun Z."/>
            <person name="Harris H.M."/>
            <person name="McCann A."/>
            <person name="Guo C."/>
            <person name="Argimon S."/>
            <person name="Zhang W."/>
            <person name="Yang X."/>
            <person name="Jeffery I.B."/>
            <person name="Cooney J.C."/>
            <person name="Kagawa T.F."/>
            <person name="Liu W."/>
            <person name="Song Y."/>
            <person name="Salvetti E."/>
            <person name="Wrobel A."/>
            <person name="Rasinkangas P."/>
            <person name="Parkhill J."/>
            <person name="Rea M.C."/>
            <person name="O'Sullivan O."/>
            <person name="Ritari J."/>
            <person name="Douillard F.P."/>
            <person name="Paul Ross R."/>
            <person name="Yang R."/>
            <person name="Briner A.E."/>
            <person name="Felis G.E."/>
            <person name="de Vos W.M."/>
            <person name="Barrangou R."/>
            <person name="Klaenhammer T.R."/>
            <person name="Caufield P.W."/>
            <person name="Cui Y."/>
            <person name="Zhang H."/>
            <person name="O'Toole P.W."/>
        </authorList>
    </citation>
    <scope>NUCLEOTIDE SEQUENCE [LARGE SCALE GENOMIC DNA]</scope>
    <source>
        <strain evidence="4 5">DSM 15638</strain>
    </source>
</reference>
<dbReference type="InterPro" id="IPR029039">
    <property type="entry name" value="Flavoprotein-like_sf"/>
</dbReference>